<evidence type="ECO:0000256" key="1">
    <source>
        <dbReference type="ARBA" id="ARBA00000085"/>
    </source>
</evidence>
<dbReference type="Gene3D" id="3.30.565.10">
    <property type="entry name" value="Histidine kinase-like ATPase, C-terminal domain"/>
    <property type="match status" value="1"/>
</dbReference>
<comment type="catalytic activity">
    <reaction evidence="1">
        <text>ATP + protein L-histidine = ADP + protein N-phospho-L-histidine.</text>
        <dbReference type="EC" id="2.7.13.3"/>
    </reaction>
</comment>
<reference evidence="9" key="1">
    <citation type="submission" date="2019-09" db="EMBL/GenBank/DDBJ databases">
        <authorList>
            <person name="Li J."/>
        </authorList>
    </citation>
    <scope>NUCLEOTIDE SEQUENCE [LARGE SCALE GENOMIC DNA]</scope>
    <source>
        <strain evidence="9">JCM 14732</strain>
    </source>
</reference>
<dbReference type="GO" id="GO:0005524">
    <property type="term" value="F:ATP binding"/>
    <property type="evidence" value="ECO:0007669"/>
    <property type="project" value="UniProtKB-KW"/>
</dbReference>
<dbReference type="Pfam" id="PF02518">
    <property type="entry name" value="HATPase_c"/>
    <property type="match status" value="1"/>
</dbReference>
<organism evidence="9 10">
    <name type="scientific">Aeromicrobium ginsengisoli</name>
    <dbReference type="NCBI Taxonomy" id="363867"/>
    <lineage>
        <taxon>Bacteria</taxon>
        <taxon>Bacillati</taxon>
        <taxon>Actinomycetota</taxon>
        <taxon>Actinomycetes</taxon>
        <taxon>Propionibacteriales</taxon>
        <taxon>Nocardioidaceae</taxon>
        <taxon>Aeromicrobium</taxon>
    </lineage>
</organism>
<gene>
    <name evidence="9" type="ORF">ESP70_010135</name>
</gene>
<sequence>MPSLDDITRFQTSLSSDDVAWLHALVTDWQIIADLSFSDLVLWVPDAEAKGLWAGAQIRPTTGPTTLFEDVAGTFMPSGRIDELEEALRTGEIVAERIAELPDGRRIRVELIPVTHEGRTLAVISRRSAESGLRTASTLEAAYFEAAGELAEMIRRGEFPLPGSRSDVADSLRVGDGFVRTNAAGTVRYASPNAMSAYRRLGLVGDLVGTQLGHVTSGLVDRRPTDRGARGILGGDASTEAEIENASASLLLRVIPLRSNGHRSGSLILLRDVTELRLRERELVSKEATIREIHHRVKNNLQTVAALLRLQGRRMELPEARAALDDAVRRVGSIALVHETLSQSFDDNVAFDEVADRLLRTVLDVAEETSGPGRITADRIGSFGLLPGAVATPLAMVLTELIQNASAHAFGEEGGTLTLAVNRIRDRVRLRVSDDGRGLPADFDPAGSLGLSIVTTLVEGELHGSLAFEPRFGGGTTVAISLNV</sequence>
<dbReference type="EC" id="2.7.13.3" evidence="2"/>
<evidence type="ECO:0000256" key="5">
    <source>
        <dbReference type="ARBA" id="ARBA00022741"/>
    </source>
</evidence>
<evidence type="ECO:0000256" key="2">
    <source>
        <dbReference type="ARBA" id="ARBA00012438"/>
    </source>
</evidence>
<dbReference type="InterPro" id="IPR011495">
    <property type="entry name" value="Sig_transdc_His_kin_sub2_dim/P"/>
</dbReference>
<evidence type="ECO:0000256" key="7">
    <source>
        <dbReference type="ARBA" id="ARBA00022840"/>
    </source>
</evidence>
<keyword evidence="10" id="KW-1185">Reference proteome</keyword>
<dbReference type="EMBL" id="SDPQ02000002">
    <property type="protein sequence ID" value="KAA1397703.1"/>
    <property type="molecule type" value="Genomic_DNA"/>
</dbReference>
<evidence type="ECO:0000313" key="10">
    <source>
        <dbReference type="Proteomes" id="UP000380867"/>
    </source>
</evidence>
<evidence type="ECO:0000256" key="6">
    <source>
        <dbReference type="ARBA" id="ARBA00022777"/>
    </source>
</evidence>
<keyword evidence="7" id="KW-0067">ATP-binding</keyword>
<dbReference type="InterPro" id="IPR022066">
    <property type="entry name" value="PdtaS_GAF"/>
</dbReference>
<proteinExistence type="predicted"/>
<evidence type="ECO:0000313" key="9">
    <source>
        <dbReference type="EMBL" id="KAA1397703.1"/>
    </source>
</evidence>
<dbReference type="AlphaFoldDB" id="A0A5M4FFZ0"/>
<evidence type="ECO:0000256" key="4">
    <source>
        <dbReference type="ARBA" id="ARBA00022679"/>
    </source>
</evidence>
<dbReference type="Pfam" id="PF12282">
    <property type="entry name" value="GAF_PdtaS"/>
    <property type="match status" value="1"/>
</dbReference>
<dbReference type="Pfam" id="PF07568">
    <property type="entry name" value="HisKA_2"/>
    <property type="match status" value="1"/>
</dbReference>
<dbReference type="InterPro" id="IPR038424">
    <property type="entry name" value="H_kinase_PdtaS_GAF_sf"/>
</dbReference>
<comment type="caution">
    <text evidence="9">The sequence shown here is derived from an EMBL/GenBank/DDBJ whole genome shotgun (WGS) entry which is preliminary data.</text>
</comment>
<dbReference type="OrthoDB" id="9767435at2"/>
<dbReference type="PANTHER" id="PTHR41523:SF8">
    <property type="entry name" value="ETHYLENE RESPONSE SENSOR PROTEIN"/>
    <property type="match status" value="1"/>
</dbReference>
<dbReference type="GO" id="GO:0004673">
    <property type="term" value="F:protein histidine kinase activity"/>
    <property type="evidence" value="ECO:0007669"/>
    <property type="project" value="UniProtKB-EC"/>
</dbReference>
<dbReference type="InterPro" id="IPR003594">
    <property type="entry name" value="HATPase_dom"/>
</dbReference>
<dbReference type="Gene3D" id="3.30.450.280">
    <property type="entry name" value="GAF domain"/>
    <property type="match status" value="1"/>
</dbReference>
<dbReference type="SUPFAM" id="SSF55874">
    <property type="entry name" value="ATPase domain of HSP90 chaperone/DNA topoisomerase II/histidine kinase"/>
    <property type="match status" value="1"/>
</dbReference>
<evidence type="ECO:0000256" key="3">
    <source>
        <dbReference type="ARBA" id="ARBA00022553"/>
    </source>
</evidence>
<dbReference type="Proteomes" id="UP000380867">
    <property type="component" value="Unassembled WGS sequence"/>
</dbReference>
<accession>A0A5M4FFZ0</accession>
<keyword evidence="3" id="KW-0597">Phosphoprotein</keyword>
<dbReference type="InterPro" id="IPR005467">
    <property type="entry name" value="His_kinase_dom"/>
</dbReference>
<dbReference type="SMART" id="SM00911">
    <property type="entry name" value="HWE_HK"/>
    <property type="match status" value="1"/>
</dbReference>
<keyword evidence="4" id="KW-0808">Transferase</keyword>
<name>A0A5M4FFZ0_9ACTN</name>
<dbReference type="SMART" id="SM00387">
    <property type="entry name" value="HATPase_c"/>
    <property type="match status" value="1"/>
</dbReference>
<protein>
    <recommendedName>
        <fullName evidence="2">histidine kinase</fullName>
        <ecNumber evidence="2">2.7.13.3</ecNumber>
    </recommendedName>
</protein>
<feature type="domain" description="Histidine kinase" evidence="8">
    <location>
        <begin position="292"/>
        <end position="484"/>
    </location>
</feature>
<dbReference type="Gene3D" id="3.30.450.20">
    <property type="entry name" value="PAS domain"/>
    <property type="match status" value="1"/>
</dbReference>
<dbReference type="InterPro" id="IPR011102">
    <property type="entry name" value="Sig_transdc_His_kinase_HWE"/>
</dbReference>
<dbReference type="PROSITE" id="PS50109">
    <property type="entry name" value="HIS_KIN"/>
    <property type="match status" value="1"/>
</dbReference>
<keyword evidence="6" id="KW-0418">Kinase</keyword>
<keyword evidence="5" id="KW-0547">Nucleotide-binding</keyword>
<dbReference type="PANTHER" id="PTHR41523">
    <property type="entry name" value="TWO-COMPONENT SYSTEM SENSOR PROTEIN"/>
    <property type="match status" value="1"/>
</dbReference>
<evidence type="ECO:0000259" key="8">
    <source>
        <dbReference type="PROSITE" id="PS50109"/>
    </source>
</evidence>
<dbReference type="RefSeq" id="WP_149689150.1">
    <property type="nucleotide sequence ID" value="NZ_SDPQ02000002.1"/>
</dbReference>
<dbReference type="InterPro" id="IPR036890">
    <property type="entry name" value="HATPase_C_sf"/>
</dbReference>